<feature type="domain" description="Outer membrane channel protein CpnT-like N-terminal" evidence="2">
    <location>
        <begin position="8"/>
        <end position="145"/>
    </location>
</feature>
<protein>
    <recommendedName>
        <fullName evidence="2">Outer membrane channel protein CpnT-like N-terminal domain-containing protein</fullName>
    </recommendedName>
</protein>
<comment type="caution">
    <text evidence="3">The sequence shown here is derived from an EMBL/GenBank/DDBJ whole genome shotgun (WGS) entry which is preliminary data.</text>
</comment>
<sequence>MGIELPGVLRWVADMALGQDWPEGDETAMRRLGDSWTTTSTNLDDITEAAAKIVHDALTSIEGDTHVALEEFWRQIEDAFVQVSALATQLGETLDADALNIEYTKLSIIAALIILAAEVSAALIASCVTFGAATPGIVLAQVATKAAIKMLLRQLLAKILQGAIVGAAEGVLKGYLTDLAVQSIQINRGDRTTMDLGLTQTAVTTGGVEGLFAGAIGGSVTGSVGKGDGLAGALNPGSTVSRAAGVAGIVNDVVLGLEGRRLGNEVNDATKMNEAFLPDDTKDAPANGAKTSSLDLP</sequence>
<name>A0ABV8VRR4_9NOCA</name>
<dbReference type="RefSeq" id="WP_378568220.1">
    <property type="nucleotide sequence ID" value="NZ_JBHSDL010000030.1"/>
</dbReference>
<proteinExistence type="predicted"/>
<dbReference type="Proteomes" id="UP001595844">
    <property type="component" value="Unassembled WGS sequence"/>
</dbReference>
<dbReference type="Pfam" id="PF25547">
    <property type="entry name" value="WXG100_2"/>
    <property type="match status" value="1"/>
</dbReference>
<evidence type="ECO:0000313" key="3">
    <source>
        <dbReference type="EMBL" id="MFC4377515.1"/>
    </source>
</evidence>
<accession>A0ABV8VRR4</accession>
<organism evidence="3 4">
    <name type="scientific">Nocardia halotolerans</name>
    <dbReference type="NCBI Taxonomy" id="1755878"/>
    <lineage>
        <taxon>Bacteria</taxon>
        <taxon>Bacillati</taxon>
        <taxon>Actinomycetota</taxon>
        <taxon>Actinomycetes</taxon>
        <taxon>Mycobacteriales</taxon>
        <taxon>Nocardiaceae</taxon>
        <taxon>Nocardia</taxon>
    </lineage>
</organism>
<reference evidence="4" key="1">
    <citation type="journal article" date="2019" name="Int. J. Syst. Evol. Microbiol.">
        <title>The Global Catalogue of Microorganisms (GCM) 10K type strain sequencing project: providing services to taxonomists for standard genome sequencing and annotation.</title>
        <authorList>
            <consortium name="The Broad Institute Genomics Platform"/>
            <consortium name="The Broad Institute Genome Sequencing Center for Infectious Disease"/>
            <person name="Wu L."/>
            <person name="Ma J."/>
        </authorList>
    </citation>
    <scope>NUCLEOTIDE SEQUENCE [LARGE SCALE GENOMIC DNA]</scope>
    <source>
        <strain evidence="4">IBRC-M 10490</strain>
    </source>
</reference>
<evidence type="ECO:0000313" key="4">
    <source>
        <dbReference type="Proteomes" id="UP001595844"/>
    </source>
</evidence>
<keyword evidence="4" id="KW-1185">Reference proteome</keyword>
<dbReference type="InterPro" id="IPR057746">
    <property type="entry name" value="CpnT-like_N"/>
</dbReference>
<dbReference type="EMBL" id="JBHSDL010000030">
    <property type="protein sequence ID" value="MFC4377515.1"/>
    <property type="molecule type" value="Genomic_DNA"/>
</dbReference>
<gene>
    <name evidence="3" type="ORF">ACFO5K_25875</name>
</gene>
<evidence type="ECO:0000259" key="2">
    <source>
        <dbReference type="Pfam" id="PF25547"/>
    </source>
</evidence>
<feature type="region of interest" description="Disordered" evidence="1">
    <location>
        <begin position="277"/>
        <end position="297"/>
    </location>
</feature>
<evidence type="ECO:0000256" key="1">
    <source>
        <dbReference type="SAM" id="MobiDB-lite"/>
    </source>
</evidence>